<dbReference type="PIRSF" id="PIRSF026649">
    <property type="entry name" value="MsbB"/>
    <property type="match status" value="1"/>
</dbReference>
<dbReference type="Pfam" id="PF03279">
    <property type="entry name" value="Lip_A_acyltrans"/>
    <property type="match status" value="1"/>
</dbReference>
<dbReference type="CDD" id="cd07984">
    <property type="entry name" value="LPLAT_LABLAT-like"/>
    <property type="match status" value="1"/>
</dbReference>
<protein>
    <submittedName>
        <fullName evidence="8">Putative lipid A biosynthesis acyltransferase</fullName>
        <ecNumber evidence="8">2.3.1.-</ecNumber>
    </submittedName>
</protein>
<dbReference type="GO" id="GO:0016746">
    <property type="term" value="F:acyltransferase activity"/>
    <property type="evidence" value="ECO:0007669"/>
    <property type="project" value="UniProtKB-KW"/>
</dbReference>
<keyword evidence="4 8" id="KW-0808">Transferase</keyword>
<dbReference type="RefSeq" id="WP_014388857.1">
    <property type="nucleotide sequence ID" value="NC_017025.1"/>
</dbReference>
<evidence type="ECO:0000256" key="1">
    <source>
        <dbReference type="ARBA" id="ARBA00004533"/>
    </source>
</evidence>
<keyword evidence="3" id="KW-0997">Cell inner membrane</keyword>
<dbReference type="AlphaFoldDB" id="H8XU08"/>
<reference evidence="9" key="2">
    <citation type="submission" date="2012-03" db="EMBL/GenBank/DDBJ databases">
        <title>Complete genome sequence of Flavobacterium indicum GPTSA100-9T, isolated from warm spring water.</title>
        <authorList>
            <person name="Barbier P."/>
            <person name="Houel A."/>
            <person name="Loux V."/>
            <person name="Poulain J."/>
            <person name="Bernardet J.-F."/>
            <person name="Touchon M."/>
            <person name="Duchaud E."/>
        </authorList>
    </citation>
    <scope>NUCLEOTIDE SEQUENCE [LARGE SCALE GENOMIC DNA]</scope>
    <source>
        <strain evidence="9">DSM 17447 / CIP 109464 / GPTSA100-9</strain>
    </source>
</reference>
<keyword evidence="7" id="KW-0812">Transmembrane</keyword>
<dbReference type="STRING" id="1094466.KQS_09020"/>
<comment type="subcellular location">
    <subcellularLocation>
        <location evidence="1">Cell inner membrane</location>
    </subcellularLocation>
</comment>
<reference evidence="8 9" key="1">
    <citation type="journal article" date="2012" name="J. Bacteriol.">
        <title>Complete Genome Sequence of Flavobacterium indicum GPSTA100-9T, Isolated from Warm Spring Water.</title>
        <authorList>
            <person name="Barbier P."/>
            <person name="Houel A."/>
            <person name="Loux V."/>
            <person name="Poulain J."/>
            <person name="Bernardet J.F."/>
            <person name="Touchon M."/>
            <person name="Duchaud E."/>
        </authorList>
    </citation>
    <scope>NUCLEOTIDE SEQUENCE [LARGE SCALE GENOMIC DNA]</scope>
    <source>
        <strain evidence="9">DSM 17447 / CIP 109464 / GPTSA100-9</strain>
    </source>
</reference>
<dbReference type="Proteomes" id="UP000007599">
    <property type="component" value="Chromosome I"/>
</dbReference>
<evidence type="ECO:0000256" key="5">
    <source>
        <dbReference type="ARBA" id="ARBA00023136"/>
    </source>
</evidence>
<keyword evidence="5 7" id="KW-0472">Membrane</keyword>
<evidence type="ECO:0000313" key="9">
    <source>
        <dbReference type="Proteomes" id="UP000007599"/>
    </source>
</evidence>
<evidence type="ECO:0000256" key="7">
    <source>
        <dbReference type="SAM" id="Phobius"/>
    </source>
</evidence>
<proteinExistence type="predicted"/>
<evidence type="ECO:0000256" key="6">
    <source>
        <dbReference type="ARBA" id="ARBA00023315"/>
    </source>
</evidence>
<dbReference type="KEGG" id="fin:KQS_09020"/>
<dbReference type="EMBL" id="HE774682">
    <property type="protein sequence ID" value="CCG53738.1"/>
    <property type="molecule type" value="Genomic_DNA"/>
</dbReference>
<dbReference type="eggNOG" id="COG1560">
    <property type="taxonomic scope" value="Bacteria"/>
</dbReference>
<organism evidence="8 9">
    <name type="scientific">Flavobacterium indicum (strain DSM 17447 / CIP 109464 / GPTSA100-9)</name>
    <dbReference type="NCBI Taxonomy" id="1094466"/>
    <lineage>
        <taxon>Bacteria</taxon>
        <taxon>Pseudomonadati</taxon>
        <taxon>Bacteroidota</taxon>
        <taxon>Flavobacteriia</taxon>
        <taxon>Flavobacteriales</taxon>
        <taxon>Flavobacteriaceae</taxon>
        <taxon>Flavobacterium</taxon>
    </lineage>
</organism>
<dbReference type="OrthoDB" id="9801955at2"/>
<dbReference type="EC" id="2.3.1.-" evidence="8"/>
<evidence type="ECO:0000256" key="3">
    <source>
        <dbReference type="ARBA" id="ARBA00022519"/>
    </source>
</evidence>
<keyword evidence="2" id="KW-1003">Cell membrane</keyword>
<dbReference type="HOGENOM" id="CLU_049421_4_1_10"/>
<gene>
    <name evidence="8" type="ordered locus">KQS_09020</name>
</gene>
<dbReference type="PANTHER" id="PTHR30606">
    <property type="entry name" value="LIPID A BIOSYNTHESIS LAUROYL ACYLTRANSFERASE"/>
    <property type="match status" value="1"/>
</dbReference>
<keyword evidence="7" id="KW-1133">Transmembrane helix</keyword>
<accession>H8XU08</accession>
<dbReference type="GO" id="GO:0005886">
    <property type="term" value="C:plasma membrane"/>
    <property type="evidence" value="ECO:0007669"/>
    <property type="project" value="UniProtKB-SubCell"/>
</dbReference>
<keyword evidence="6 8" id="KW-0012">Acyltransferase</keyword>
<keyword evidence="9" id="KW-1185">Reference proteome</keyword>
<feature type="transmembrane region" description="Helical" evidence="7">
    <location>
        <begin position="12"/>
        <end position="36"/>
    </location>
</feature>
<name>H8XU08_FLAIG</name>
<dbReference type="InterPro" id="IPR004960">
    <property type="entry name" value="LipA_acyltrans"/>
</dbReference>
<sequence>MQFLLYILVYPILWLISILPFPLFYLFSDCICFLVYRVIGYRKKTVRANIALTLPHLTTQEQRKIERKFYSHMCDLFLEMIKTLTITKSEIQKRFQFTNLELFHEYELKNKSIILFYAHYASYEWSIALGTHINIKGFGIYKKIQNKYFDNLVKKIRSRFDAVLIDTKNTVKEVVENEEKGIKGVYGFISDQNPKPNKAQLWDKFMGYTVPIHTGGEMLARKLDMNVLYMKIEKVKRGHYLATFIPLSDNIQNEPEFEVSRKFIKEVEKQIYEAPEFYLWTHKRWKHKKESL</sequence>
<evidence type="ECO:0000313" key="8">
    <source>
        <dbReference type="EMBL" id="CCG53738.1"/>
    </source>
</evidence>
<evidence type="ECO:0000256" key="4">
    <source>
        <dbReference type="ARBA" id="ARBA00022679"/>
    </source>
</evidence>
<dbReference type="PANTHER" id="PTHR30606:SF10">
    <property type="entry name" value="PHOSPHATIDYLINOSITOL MANNOSIDE ACYLTRANSFERASE"/>
    <property type="match status" value="1"/>
</dbReference>
<evidence type="ECO:0000256" key="2">
    <source>
        <dbReference type="ARBA" id="ARBA00022475"/>
    </source>
</evidence>
<dbReference type="GO" id="GO:0009247">
    <property type="term" value="P:glycolipid biosynthetic process"/>
    <property type="evidence" value="ECO:0007669"/>
    <property type="project" value="UniProtKB-ARBA"/>
</dbReference>
<dbReference type="PATRIC" id="fig|1094466.5.peg.1767"/>